<comment type="caution">
    <text evidence="3">The sequence shown here is derived from an EMBL/GenBank/DDBJ whole genome shotgun (WGS) entry which is preliminary data.</text>
</comment>
<keyword evidence="5" id="KW-1185">Reference proteome</keyword>
<evidence type="ECO:0000313" key="5">
    <source>
        <dbReference type="Proteomes" id="UP000583929"/>
    </source>
</evidence>
<keyword evidence="1" id="KW-0812">Transmembrane</keyword>
<evidence type="ECO:0000313" key="4">
    <source>
        <dbReference type="Proteomes" id="UP000525078"/>
    </source>
</evidence>
<keyword evidence="1" id="KW-1133">Transmembrane helix</keyword>
<gene>
    <name evidence="2" type="ORF">F8388_025670</name>
    <name evidence="3" type="ORF">G4B88_015739</name>
</gene>
<evidence type="ECO:0000256" key="1">
    <source>
        <dbReference type="SAM" id="Phobius"/>
    </source>
</evidence>
<dbReference type="EMBL" id="JAATIQ010000062">
    <property type="protein sequence ID" value="KAF4390849.1"/>
    <property type="molecule type" value="Genomic_DNA"/>
</dbReference>
<keyword evidence="1" id="KW-0472">Membrane</keyword>
<dbReference type="Proteomes" id="UP000525078">
    <property type="component" value="Unassembled WGS sequence"/>
</dbReference>
<organism evidence="3 5">
    <name type="scientific">Cannabis sativa</name>
    <name type="common">Hemp</name>
    <name type="synonym">Marijuana</name>
    <dbReference type="NCBI Taxonomy" id="3483"/>
    <lineage>
        <taxon>Eukaryota</taxon>
        <taxon>Viridiplantae</taxon>
        <taxon>Streptophyta</taxon>
        <taxon>Embryophyta</taxon>
        <taxon>Tracheophyta</taxon>
        <taxon>Spermatophyta</taxon>
        <taxon>Magnoliopsida</taxon>
        <taxon>eudicotyledons</taxon>
        <taxon>Gunneridae</taxon>
        <taxon>Pentapetalae</taxon>
        <taxon>rosids</taxon>
        <taxon>fabids</taxon>
        <taxon>Rosales</taxon>
        <taxon>Cannabaceae</taxon>
        <taxon>Cannabis</taxon>
    </lineage>
</organism>
<accession>A0A7J6H8Q7</accession>
<reference evidence="4 5" key="1">
    <citation type="journal article" date="2020" name="bioRxiv">
        <title>Sequence and annotation of 42 cannabis genomes reveals extensive copy number variation in cannabinoid synthesis and pathogen resistance genes.</title>
        <authorList>
            <person name="Mckernan K.J."/>
            <person name="Helbert Y."/>
            <person name="Kane L.T."/>
            <person name="Ebling H."/>
            <person name="Zhang L."/>
            <person name="Liu B."/>
            <person name="Eaton Z."/>
            <person name="Mclaughlin S."/>
            <person name="Kingan S."/>
            <person name="Baybayan P."/>
            <person name="Concepcion G."/>
            <person name="Jordan M."/>
            <person name="Riva A."/>
            <person name="Barbazuk W."/>
            <person name="Harkins T."/>
        </authorList>
    </citation>
    <scope>NUCLEOTIDE SEQUENCE [LARGE SCALE GENOMIC DNA]</scope>
    <source>
        <strain evidence="4 5">cv. Jamaican Lion 4</strain>
        <strain evidence="3">Father</strain>
        <strain evidence="2">Mother</strain>
        <tissue evidence="3">Leaf</tissue>
    </source>
</reference>
<dbReference type="EMBL" id="JAATIP010000084">
    <property type="protein sequence ID" value="KAF4376799.1"/>
    <property type="molecule type" value="Genomic_DNA"/>
</dbReference>
<evidence type="ECO:0000313" key="3">
    <source>
        <dbReference type="EMBL" id="KAF4390849.1"/>
    </source>
</evidence>
<dbReference type="Proteomes" id="UP000583929">
    <property type="component" value="Unassembled WGS sequence"/>
</dbReference>
<feature type="transmembrane region" description="Helical" evidence="1">
    <location>
        <begin position="136"/>
        <end position="155"/>
    </location>
</feature>
<sequence length="277" mass="31824">MGFNCIGPYNIQFYLSSSIEETQLKRIQEIDVNQIRSNLRAGELSNSLGTLRHGVLSKLTGKNKPNGGLNLPRGDGWLLVVASELGGFLSEFLEYIVDETVHDSHSFAGDSDIWMNLFQNFEDVDLVSLHTLLRSLFLLIGSGSVLWQLLLGTWLLLCRSLLGLLHRFLLSWLFLGLWRHCYELRRLLDFLEREIGKNGLSELRYWVCLIIYMGRKKIFIGLKFETRIDDVDELIRGREGMDGGCLLDHDRDCLDFENLRDLILAGRSFMFLGKYLD</sequence>
<evidence type="ECO:0000313" key="2">
    <source>
        <dbReference type="EMBL" id="KAF4376799.1"/>
    </source>
</evidence>
<protein>
    <submittedName>
        <fullName evidence="3">Uncharacterized protein</fullName>
    </submittedName>
</protein>
<proteinExistence type="predicted"/>
<dbReference type="AlphaFoldDB" id="A0A7J6H8Q7"/>
<name>A0A7J6H8Q7_CANSA</name>